<name>A0ACC2PE86_9HYME</name>
<sequence>MESELLQSLEDVGYPGPLLDGKRFNYALQEGPKSPDFTSLVSWLTNQIGSFGSTDESVHPTSSPDDANSFLAELSTFLKAIGCVNKKLISGNVNQRLANVQERCVLIEYLIAELMASKIIESKRPEDKAVEITISESITAKCMREMLLALRFQKPPDNISPALLFQKLQAKVSEVLKQVPKELVGKPLFFGELNGAQWDKLDTLHGELNEEYTIRREMMLKRLDVTVNSFAWSDRIRPKEGELNKCYHVKRDAMARDPDVTLAHLLSARDDLAIIEKTSNASVRKNTRSSINSVIIGAVPDRGGRSWEQEPPPPEMPPWIKDKVPTPQNASSQSSGYSGNSSYSSQGSTYSNQSSGYGGQGSNYGNQGSGYSNQGSGYSNQGSGYGNQGYERRSGGDYNKSGGQGQNRGGRVQGNWNQGGDSQYNRNQGQGGGRRY</sequence>
<comment type="caution">
    <text evidence="1">The sequence shown here is derived from an EMBL/GenBank/DDBJ whole genome shotgun (WGS) entry which is preliminary data.</text>
</comment>
<dbReference type="Proteomes" id="UP001239111">
    <property type="component" value="Chromosome 1"/>
</dbReference>
<organism evidence="1 2">
    <name type="scientific">Eretmocerus hayati</name>
    <dbReference type="NCBI Taxonomy" id="131215"/>
    <lineage>
        <taxon>Eukaryota</taxon>
        <taxon>Metazoa</taxon>
        <taxon>Ecdysozoa</taxon>
        <taxon>Arthropoda</taxon>
        <taxon>Hexapoda</taxon>
        <taxon>Insecta</taxon>
        <taxon>Pterygota</taxon>
        <taxon>Neoptera</taxon>
        <taxon>Endopterygota</taxon>
        <taxon>Hymenoptera</taxon>
        <taxon>Apocrita</taxon>
        <taxon>Proctotrupomorpha</taxon>
        <taxon>Chalcidoidea</taxon>
        <taxon>Aphelinidae</taxon>
        <taxon>Aphelininae</taxon>
        <taxon>Eretmocerus</taxon>
    </lineage>
</organism>
<protein>
    <submittedName>
        <fullName evidence="1">Uncharacterized protein</fullName>
    </submittedName>
</protein>
<accession>A0ACC2PE86</accession>
<gene>
    <name evidence="1" type="ORF">QAD02_017565</name>
</gene>
<evidence type="ECO:0000313" key="2">
    <source>
        <dbReference type="Proteomes" id="UP001239111"/>
    </source>
</evidence>
<keyword evidence="2" id="KW-1185">Reference proteome</keyword>
<proteinExistence type="predicted"/>
<dbReference type="EMBL" id="CM056741">
    <property type="protein sequence ID" value="KAJ8681773.1"/>
    <property type="molecule type" value="Genomic_DNA"/>
</dbReference>
<reference evidence="1" key="1">
    <citation type="submission" date="2023-04" db="EMBL/GenBank/DDBJ databases">
        <title>A chromosome-level genome assembly of the parasitoid wasp Eretmocerus hayati.</title>
        <authorList>
            <person name="Zhong Y."/>
            <person name="Liu S."/>
            <person name="Liu Y."/>
        </authorList>
    </citation>
    <scope>NUCLEOTIDE SEQUENCE</scope>
    <source>
        <strain evidence="1">ZJU_SS_LIU_2023</strain>
    </source>
</reference>
<evidence type="ECO:0000313" key="1">
    <source>
        <dbReference type="EMBL" id="KAJ8681773.1"/>
    </source>
</evidence>